<name>A0A838XX83_9HYPH</name>
<dbReference type="Proteomes" id="UP000559404">
    <property type="component" value="Unassembled WGS sequence"/>
</dbReference>
<evidence type="ECO:0000256" key="6">
    <source>
        <dbReference type="ARBA" id="ARBA00023284"/>
    </source>
</evidence>
<keyword evidence="5" id="KW-1015">Disulfide bond</keyword>
<dbReference type="PROSITE" id="PS51352">
    <property type="entry name" value="THIOREDOXIN_2"/>
    <property type="match status" value="1"/>
</dbReference>
<evidence type="ECO:0000259" key="8">
    <source>
        <dbReference type="PROSITE" id="PS51352"/>
    </source>
</evidence>
<evidence type="ECO:0000256" key="7">
    <source>
        <dbReference type="SAM" id="SignalP"/>
    </source>
</evidence>
<dbReference type="CDD" id="cd03023">
    <property type="entry name" value="DsbA_Com1_like"/>
    <property type="match status" value="1"/>
</dbReference>
<dbReference type="AlphaFoldDB" id="A0A838XX83"/>
<sequence>MITRRNLLAGSAAGIAASAAGFTLLPAALQAQGMPTVKEVLFDPEIPVLGNPKGDVTIAEFFDYQCPYCKKAHPDLMEVVKADGNIRLVMKDWPIFGAPSFHAATMALAAQKSGAYPAAVAALMATDGRLSLEEINTALRGAGLDPAALQAAHDKKPDWINGILRRNDAQAEAFRFGGTPSYIVGTRIYNGVMDKKALLSAIADARKG</sequence>
<evidence type="ECO:0000256" key="2">
    <source>
        <dbReference type="ARBA" id="ARBA00005791"/>
    </source>
</evidence>
<keyword evidence="10" id="KW-1185">Reference proteome</keyword>
<dbReference type="EMBL" id="JACEON010000022">
    <property type="protein sequence ID" value="MBA4613671.1"/>
    <property type="molecule type" value="Genomic_DNA"/>
</dbReference>
<evidence type="ECO:0000256" key="5">
    <source>
        <dbReference type="ARBA" id="ARBA00023157"/>
    </source>
</evidence>
<dbReference type="SUPFAM" id="SSF52833">
    <property type="entry name" value="Thioredoxin-like"/>
    <property type="match status" value="1"/>
</dbReference>
<keyword evidence="4" id="KW-0560">Oxidoreductase</keyword>
<feature type="chain" id="PRO_5032452106" evidence="7">
    <location>
        <begin position="32"/>
        <end position="208"/>
    </location>
</feature>
<dbReference type="Pfam" id="PF13462">
    <property type="entry name" value="Thioredoxin_4"/>
    <property type="match status" value="1"/>
</dbReference>
<dbReference type="InterPro" id="IPR012336">
    <property type="entry name" value="Thioredoxin-like_fold"/>
</dbReference>
<evidence type="ECO:0000256" key="4">
    <source>
        <dbReference type="ARBA" id="ARBA00023002"/>
    </source>
</evidence>
<reference evidence="9 10" key="2">
    <citation type="submission" date="2020-08" db="EMBL/GenBank/DDBJ databases">
        <title>Stappia taiwanensis sp. nov., isolated from a coastal thermal spring.</title>
        <authorList>
            <person name="Kampfer P."/>
        </authorList>
    </citation>
    <scope>NUCLEOTIDE SEQUENCE [LARGE SCALE GENOMIC DNA]</scope>
    <source>
        <strain evidence="9 10">DSM 23284</strain>
    </source>
</reference>
<dbReference type="Gene3D" id="3.40.30.10">
    <property type="entry name" value="Glutaredoxin"/>
    <property type="match status" value="1"/>
</dbReference>
<proteinExistence type="inferred from homology"/>
<accession>A0A838XX83</accession>
<protein>
    <submittedName>
        <fullName evidence="9">DsbA family protein</fullName>
    </submittedName>
</protein>
<dbReference type="InterPro" id="IPR006311">
    <property type="entry name" value="TAT_signal"/>
</dbReference>
<keyword evidence="3 7" id="KW-0732">Signal</keyword>
<evidence type="ECO:0000256" key="1">
    <source>
        <dbReference type="ARBA" id="ARBA00003565"/>
    </source>
</evidence>
<gene>
    <name evidence="9" type="ORF">H1W37_18590</name>
</gene>
<feature type="signal peptide" evidence="7">
    <location>
        <begin position="1"/>
        <end position="31"/>
    </location>
</feature>
<evidence type="ECO:0000313" key="10">
    <source>
        <dbReference type="Proteomes" id="UP000559404"/>
    </source>
</evidence>
<dbReference type="GO" id="GO:0016491">
    <property type="term" value="F:oxidoreductase activity"/>
    <property type="evidence" value="ECO:0007669"/>
    <property type="project" value="UniProtKB-KW"/>
</dbReference>
<comment type="function">
    <text evidence="1">May be required for disulfide bond formation in some proteins.</text>
</comment>
<keyword evidence="6" id="KW-0676">Redox-active center</keyword>
<dbReference type="InterPro" id="IPR036249">
    <property type="entry name" value="Thioredoxin-like_sf"/>
</dbReference>
<comment type="similarity">
    <text evidence="2">Belongs to the thioredoxin family. DsbA subfamily.</text>
</comment>
<dbReference type="InterPro" id="IPR013766">
    <property type="entry name" value="Thioredoxin_domain"/>
</dbReference>
<organism evidence="9 10">
    <name type="scientific">Stappia taiwanensis</name>
    <dbReference type="NCBI Taxonomy" id="992267"/>
    <lineage>
        <taxon>Bacteria</taxon>
        <taxon>Pseudomonadati</taxon>
        <taxon>Pseudomonadota</taxon>
        <taxon>Alphaproteobacteria</taxon>
        <taxon>Hyphomicrobiales</taxon>
        <taxon>Stappiaceae</taxon>
        <taxon>Stappia</taxon>
    </lineage>
</organism>
<dbReference type="RefSeq" id="WP_181761870.1">
    <property type="nucleotide sequence ID" value="NZ_BMCR01000001.1"/>
</dbReference>
<dbReference type="PANTHER" id="PTHR13887:SF14">
    <property type="entry name" value="DISULFIDE BOND FORMATION PROTEIN D"/>
    <property type="match status" value="1"/>
</dbReference>
<dbReference type="PROSITE" id="PS51318">
    <property type="entry name" value="TAT"/>
    <property type="match status" value="1"/>
</dbReference>
<feature type="domain" description="Thioredoxin" evidence="8">
    <location>
        <begin position="13"/>
        <end position="207"/>
    </location>
</feature>
<comment type="caution">
    <text evidence="9">The sequence shown here is derived from an EMBL/GenBank/DDBJ whole genome shotgun (WGS) entry which is preliminary data.</text>
</comment>
<evidence type="ECO:0000256" key="3">
    <source>
        <dbReference type="ARBA" id="ARBA00022729"/>
    </source>
</evidence>
<dbReference type="PANTHER" id="PTHR13887">
    <property type="entry name" value="GLUTATHIONE S-TRANSFERASE KAPPA"/>
    <property type="match status" value="1"/>
</dbReference>
<evidence type="ECO:0000313" key="9">
    <source>
        <dbReference type="EMBL" id="MBA4613671.1"/>
    </source>
</evidence>
<reference evidence="9 10" key="1">
    <citation type="submission" date="2020-07" db="EMBL/GenBank/DDBJ databases">
        <authorList>
            <person name="Li M."/>
        </authorList>
    </citation>
    <scope>NUCLEOTIDE SEQUENCE [LARGE SCALE GENOMIC DNA]</scope>
    <source>
        <strain evidence="9 10">DSM 23284</strain>
    </source>
</reference>